<feature type="region of interest" description="Disordered" evidence="1">
    <location>
        <begin position="1"/>
        <end position="127"/>
    </location>
</feature>
<feature type="compositionally biased region" description="Low complexity" evidence="1">
    <location>
        <begin position="80"/>
        <end position="89"/>
    </location>
</feature>
<dbReference type="GeneID" id="11523834"/>
<feature type="compositionally biased region" description="Basic residues" evidence="1">
    <location>
        <begin position="34"/>
        <end position="43"/>
    </location>
</feature>
<reference evidence="2 3" key="1">
    <citation type="journal article" date="2011" name="Nat. Biotechnol.">
        <title>Comparative genomic analysis of the thermophilic biomass-degrading fungi Myceliophthora thermophila and Thielavia terrestris.</title>
        <authorList>
            <person name="Berka R.M."/>
            <person name="Grigoriev I.V."/>
            <person name="Otillar R."/>
            <person name="Salamov A."/>
            <person name="Grimwood J."/>
            <person name="Reid I."/>
            <person name="Ishmael N."/>
            <person name="John T."/>
            <person name="Darmond C."/>
            <person name="Moisan M.-C."/>
            <person name="Henrissat B."/>
            <person name="Coutinho P.M."/>
            <person name="Lombard V."/>
            <person name="Natvig D.O."/>
            <person name="Lindquist E."/>
            <person name="Schmutz J."/>
            <person name="Lucas S."/>
            <person name="Harris P."/>
            <person name="Powlowski J."/>
            <person name="Bellemare A."/>
            <person name="Taylor D."/>
            <person name="Butler G."/>
            <person name="de Vries R.P."/>
            <person name="Allijn I.E."/>
            <person name="van den Brink J."/>
            <person name="Ushinsky S."/>
            <person name="Storms R."/>
            <person name="Powell A.J."/>
            <person name="Paulsen I.T."/>
            <person name="Elbourne L.D.H."/>
            <person name="Baker S.E."/>
            <person name="Magnuson J."/>
            <person name="LaBoissiere S."/>
            <person name="Clutterbuck A.J."/>
            <person name="Martinez D."/>
            <person name="Wogulis M."/>
            <person name="de Leon A.L."/>
            <person name="Rey M.W."/>
            <person name="Tsang A."/>
        </authorList>
    </citation>
    <scope>NUCLEOTIDE SEQUENCE [LARGE SCALE GENOMIC DNA]</scope>
    <source>
        <strain evidence="3">ATCC 38088 / NRRL 8126</strain>
    </source>
</reference>
<proteinExistence type="predicted"/>
<organism evidence="2 3">
    <name type="scientific">Thermothielavioides terrestris (strain ATCC 38088 / NRRL 8126)</name>
    <name type="common">Thielavia terrestris</name>
    <dbReference type="NCBI Taxonomy" id="578455"/>
    <lineage>
        <taxon>Eukaryota</taxon>
        <taxon>Fungi</taxon>
        <taxon>Dikarya</taxon>
        <taxon>Ascomycota</taxon>
        <taxon>Pezizomycotina</taxon>
        <taxon>Sordariomycetes</taxon>
        <taxon>Sordariomycetidae</taxon>
        <taxon>Sordariales</taxon>
        <taxon>Chaetomiaceae</taxon>
        <taxon>Thermothielavioides</taxon>
        <taxon>Thermothielavioides terrestris</taxon>
    </lineage>
</organism>
<evidence type="ECO:0000313" key="3">
    <source>
        <dbReference type="Proteomes" id="UP000008181"/>
    </source>
</evidence>
<name>G2QXL0_THETT</name>
<dbReference type="OrthoDB" id="10637101at2759"/>
<dbReference type="EMBL" id="CP003009">
    <property type="protein sequence ID" value="AEO64035.1"/>
    <property type="molecule type" value="Genomic_DNA"/>
</dbReference>
<sequence length="199" mass="22473">MARVRRGLRPPPSSRSPKPSSGAVSHHDPNGARKNTRLQRRQTSKPGHEPPQTRVPRGNVNESPKKWQRGSRLRALNCEQQRQQSQQSRKGITSPGSPGASRESEAPRAPAKPPPPAIAPTTPKGLAREKQRQFLDFQLRERQRLIQKYTLSGDPHVFATLVGPFLPSAELGEWQWDGEVEQWWREDKVTGRRIWGPIS</sequence>
<dbReference type="AlphaFoldDB" id="G2QXL0"/>
<keyword evidence="3" id="KW-1185">Reference proteome</keyword>
<evidence type="ECO:0000256" key="1">
    <source>
        <dbReference type="SAM" id="MobiDB-lite"/>
    </source>
</evidence>
<protein>
    <submittedName>
        <fullName evidence="2">Uncharacterized protein</fullName>
    </submittedName>
</protein>
<dbReference type="eggNOG" id="ENOG502T50W">
    <property type="taxonomic scope" value="Eukaryota"/>
</dbReference>
<accession>G2QXL0</accession>
<dbReference type="RefSeq" id="XP_003650371.1">
    <property type="nucleotide sequence ID" value="XM_003650323.1"/>
</dbReference>
<dbReference type="HOGENOM" id="CLU_1373046_0_0_1"/>
<dbReference type="KEGG" id="ttt:THITE_2126443"/>
<evidence type="ECO:0000313" key="2">
    <source>
        <dbReference type="EMBL" id="AEO64035.1"/>
    </source>
</evidence>
<dbReference type="Proteomes" id="UP000008181">
    <property type="component" value="Chromosome 1"/>
</dbReference>
<gene>
    <name evidence="2" type="ORF">THITE_2126443</name>
</gene>